<proteinExistence type="inferred from homology"/>
<dbReference type="Proteomes" id="UP000609531">
    <property type="component" value="Unassembled WGS sequence"/>
</dbReference>
<name>A0A934ME59_9HYPH</name>
<dbReference type="RefSeq" id="WP_198883038.1">
    <property type="nucleotide sequence ID" value="NZ_JAEKJA010000013.1"/>
</dbReference>
<dbReference type="Gene3D" id="1.10.443.10">
    <property type="entry name" value="Intergrase catalytic core"/>
    <property type="match status" value="1"/>
</dbReference>
<evidence type="ECO:0000313" key="9">
    <source>
        <dbReference type="EMBL" id="MBJ3777132.1"/>
    </source>
</evidence>
<dbReference type="InterPro" id="IPR050090">
    <property type="entry name" value="Tyrosine_recombinase_XerCD"/>
</dbReference>
<evidence type="ECO:0000256" key="5">
    <source>
        <dbReference type="PROSITE-ProRule" id="PRU01248"/>
    </source>
</evidence>
<keyword evidence="2" id="KW-0229">DNA integration</keyword>
<evidence type="ECO:0000259" key="7">
    <source>
        <dbReference type="PROSITE" id="PS51898"/>
    </source>
</evidence>
<keyword evidence="10" id="KW-1185">Reference proteome</keyword>
<dbReference type="GO" id="GO:0006310">
    <property type="term" value="P:DNA recombination"/>
    <property type="evidence" value="ECO:0007669"/>
    <property type="project" value="UniProtKB-KW"/>
</dbReference>
<dbReference type="PROSITE" id="PS51900">
    <property type="entry name" value="CB"/>
    <property type="match status" value="1"/>
</dbReference>
<dbReference type="EMBL" id="JAEKJA010000013">
    <property type="protein sequence ID" value="MBJ3777132.1"/>
    <property type="molecule type" value="Genomic_DNA"/>
</dbReference>
<dbReference type="InterPro" id="IPR010998">
    <property type="entry name" value="Integrase_recombinase_N"/>
</dbReference>
<evidence type="ECO:0000256" key="2">
    <source>
        <dbReference type="ARBA" id="ARBA00022908"/>
    </source>
</evidence>
<comment type="caution">
    <text evidence="9">The sequence shown here is derived from an EMBL/GenBank/DDBJ whole genome shotgun (WGS) entry which is preliminary data.</text>
</comment>
<sequence>MKRPKSSLFQCGRRIPGDILDKARGRTIAVRIGDRVVEKSIGPKTVELWFSLGTRDPAEAKVREAAALADLDRTWEALRNGPIRLTKREAVALAGEIYRGWMEIVGDDPGSAALWEEINAVNELAMKGEYGQASLIIDTEAARRRASLDIRFGHLADHLLSRHGYLVDETSRHLLVEETARAMVQASRQLERHANSDFRPDPDADRFPSLPSPRPDPQGGRTGRAPEPARQVSLADLIASRWLEAKAGGGSERTLGAWRTTFRHLANHLGHEDALRVTRADIVAFKDQRLAAGVSIKTVKDGALAALKSVFGWAKANGRLAENPAEGVSVRLGRPKDQVRPKGFTEDEVRRILSNATFHTPGEREKPKTAAARRWVPWLLAFTGARVGEIGQLRRCDVFRQADRWVIRITPEAGSVKTGQSRVVPLHPQLVDAGFPDFVRKAPEGHLFVTPRDPDRPQATVVGLANRLRTEMRKLVDDPHVQPFHAWRHRFQTLARELGCDDSMVRAIVGHAARDVHDRYGDHTIKGMTRVIDAFPPIDVGRPPSPG</sequence>
<dbReference type="PROSITE" id="PS51898">
    <property type="entry name" value="TYR_RECOMBINASE"/>
    <property type="match status" value="1"/>
</dbReference>
<evidence type="ECO:0000313" key="10">
    <source>
        <dbReference type="Proteomes" id="UP000609531"/>
    </source>
</evidence>
<dbReference type="PANTHER" id="PTHR30349:SF64">
    <property type="entry name" value="PROPHAGE INTEGRASE INTD-RELATED"/>
    <property type="match status" value="1"/>
</dbReference>
<keyword evidence="3 5" id="KW-0238">DNA-binding</keyword>
<feature type="domain" description="Core-binding (CB)" evidence="8">
    <location>
        <begin position="233"/>
        <end position="315"/>
    </location>
</feature>
<accession>A0A934ME59</accession>
<reference evidence="9" key="1">
    <citation type="submission" date="2020-12" db="EMBL/GenBank/DDBJ databases">
        <title>Bacterial taxonomy.</title>
        <authorList>
            <person name="Pan X."/>
        </authorList>
    </citation>
    <scope>NUCLEOTIDE SEQUENCE</scope>
    <source>
        <strain evidence="9">B2012</strain>
    </source>
</reference>
<feature type="compositionally biased region" description="Basic and acidic residues" evidence="6">
    <location>
        <begin position="189"/>
        <end position="206"/>
    </location>
</feature>
<dbReference type="InterPro" id="IPR013762">
    <property type="entry name" value="Integrase-like_cat_sf"/>
</dbReference>
<dbReference type="InterPro" id="IPR044068">
    <property type="entry name" value="CB"/>
</dbReference>
<dbReference type="GO" id="GO:0003677">
    <property type="term" value="F:DNA binding"/>
    <property type="evidence" value="ECO:0007669"/>
    <property type="project" value="UniProtKB-UniRule"/>
</dbReference>
<dbReference type="GO" id="GO:0015074">
    <property type="term" value="P:DNA integration"/>
    <property type="evidence" value="ECO:0007669"/>
    <property type="project" value="UniProtKB-KW"/>
</dbReference>
<evidence type="ECO:0000259" key="8">
    <source>
        <dbReference type="PROSITE" id="PS51900"/>
    </source>
</evidence>
<feature type="domain" description="Tyr recombinase" evidence="7">
    <location>
        <begin position="339"/>
        <end position="533"/>
    </location>
</feature>
<gene>
    <name evidence="9" type="ORF">JCR33_15600</name>
</gene>
<keyword evidence="4" id="KW-0233">DNA recombination</keyword>
<dbReference type="InterPro" id="IPR004107">
    <property type="entry name" value="Integrase_SAM-like_N"/>
</dbReference>
<dbReference type="InterPro" id="IPR046668">
    <property type="entry name" value="DUF6538"/>
</dbReference>
<protein>
    <submittedName>
        <fullName evidence="9">Tyrosine-type recombinase/integrase</fullName>
    </submittedName>
</protein>
<evidence type="ECO:0000256" key="1">
    <source>
        <dbReference type="ARBA" id="ARBA00008857"/>
    </source>
</evidence>
<evidence type="ECO:0000256" key="4">
    <source>
        <dbReference type="ARBA" id="ARBA00023172"/>
    </source>
</evidence>
<dbReference type="PANTHER" id="PTHR30349">
    <property type="entry name" value="PHAGE INTEGRASE-RELATED"/>
    <property type="match status" value="1"/>
</dbReference>
<dbReference type="InterPro" id="IPR011010">
    <property type="entry name" value="DNA_brk_join_enz"/>
</dbReference>
<dbReference type="AlphaFoldDB" id="A0A934ME59"/>
<feature type="region of interest" description="Disordered" evidence="6">
    <location>
        <begin position="186"/>
        <end position="228"/>
    </location>
</feature>
<organism evidence="9 10">
    <name type="scientific">Acuticoccus mangrovi</name>
    <dbReference type="NCBI Taxonomy" id="2796142"/>
    <lineage>
        <taxon>Bacteria</taxon>
        <taxon>Pseudomonadati</taxon>
        <taxon>Pseudomonadota</taxon>
        <taxon>Alphaproteobacteria</taxon>
        <taxon>Hyphomicrobiales</taxon>
        <taxon>Amorphaceae</taxon>
        <taxon>Acuticoccus</taxon>
    </lineage>
</organism>
<dbReference type="SUPFAM" id="SSF56349">
    <property type="entry name" value="DNA breaking-rejoining enzymes"/>
    <property type="match status" value="1"/>
</dbReference>
<dbReference type="InterPro" id="IPR002104">
    <property type="entry name" value="Integrase_catalytic"/>
</dbReference>
<dbReference type="Pfam" id="PF20172">
    <property type="entry name" value="DUF6538"/>
    <property type="match status" value="1"/>
</dbReference>
<dbReference type="Pfam" id="PF02899">
    <property type="entry name" value="Phage_int_SAM_1"/>
    <property type="match status" value="1"/>
</dbReference>
<dbReference type="Pfam" id="PF00589">
    <property type="entry name" value="Phage_integrase"/>
    <property type="match status" value="1"/>
</dbReference>
<evidence type="ECO:0000256" key="3">
    <source>
        <dbReference type="ARBA" id="ARBA00023125"/>
    </source>
</evidence>
<evidence type="ECO:0000256" key="6">
    <source>
        <dbReference type="SAM" id="MobiDB-lite"/>
    </source>
</evidence>
<dbReference type="Gene3D" id="1.10.150.130">
    <property type="match status" value="1"/>
</dbReference>
<comment type="similarity">
    <text evidence="1">Belongs to the 'phage' integrase family.</text>
</comment>